<reference evidence="2" key="1">
    <citation type="journal article" date="2019" name="Int. J. Syst. Evol. Microbiol.">
        <title>The Global Catalogue of Microorganisms (GCM) 10K type strain sequencing project: providing services to taxonomists for standard genome sequencing and annotation.</title>
        <authorList>
            <consortium name="The Broad Institute Genomics Platform"/>
            <consortium name="The Broad Institute Genome Sequencing Center for Infectious Disease"/>
            <person name="Wu L."/>
            <person name="Ma J."/>
        </authorList>
    </citation>
    <scope>NUCLEOTIDE SEQUENCE [LARGE SCALE GENOMIC DNA]</scope>
    <source>
        <strain evidence="2">CGMCC 1.12404</strain>
    </source>
</reference>
<protein>
    <submittedName>
        <fullName evidence="1">Uncharacterized protein</fullName>
    </submittedName>
</protein>
<proteinExistence type="predicted"/>
<dbReference type="EMBL" id="BMEX01000002">
    <property type="protein sequence ID" value="GGA35279.1"/>
    <property type="molecule type" value="Genomic_DNA"/>
</dbReference>
<keyword evidence="2" id="KW-1185">Reference proteome</keyword>
<sequence>MFCPFQPDWLLIGADGREMGKWTAAPADPPLSPWGLSTEPIASHYTRVYSTPVGEYRVRLDGFGDGDPRPPALKVSAGYLEALT</sequence>
<name>A0ABQ1G109_9BACL</name>
<dbReference type="Proteomes" id="UP000617979">
    <property type="component" value="Unassembled WGS sequence"/>
</dbReference>
<evidence type="ECO:0000313" key="2">
    <source>
        <dbReference type="Proteomes" id="UP000617979"/>
    </source>
</evidence>
<accession>A0ABQ1G109</accession>
<comment type="caution">
    <text evidence="1">The sequence shown here is derived from an EMBL/GenBank/DDBJ whole genome shotgun (WGS) entry which is preliminary data.</text>
</comment>
<organism evidence="1 2">
    <name type="scientific">Kroppenstedtia guangzhouensis</name>
    <dbReference type="NCBI Taxonomy" id="1274356"/>
    <lineage>
        <taxon>Bacteria</taxon>
        <taxon>Bacillati</taxon>
        <taxon>Bacillota</taxon>
        <taxon>Bacilli</taxon>
        <taxon>Bacillales</taxon>
        <taxon>Thermoactinomycetaceae</taxon>
        <taxon>Kroppenstedtia</taxon>
    </lineage>
</organism>
<evidence type="ECO:0000313" key="1">
    <source>
        <dbReference type="EMBL" id="GGA35279.1"/>
    </source>
</evidence>
<gene>
    <name evidence="1" type="ORF">GCM10007416_05160</name>
</gene>